<sequence>MKKNKMSKPILIGLVSIISVAVIQYLPALILKSPGMQEIAGQYVIVYYQKGDEKGAHEVFDLLESTAKEIRKKLNYTEAAKTKMYIYKKQSTFQMKKAGLVTLLFAPEWYVGDNKGDIALMVSPYAKVSGHNHDSILSAAPHEMTHTINYLINPELSYWIDNGVAGYLSDQKPQENFIEKNNVPSFEDICLENEIKFGKIGGYEYSYLYIEYLDKTYGWDKVASIVKGISYQEVFNKSEKEIYDEWVRSYWYLS</sequence>
<name>A0A9D3AZ60_9FIRM</name>
<accession>A0A9D3AZ60</accession>
<evidence type="ECO:0000313" key="1">
    <source>
        <dbReference type="EMBL" id="KAF1086201.1"/>
    </source>
</evidence>
<proteinExistence type="predicted"/>
<comment type="caution">
    <text evidence="1">The sequence shown here is derived from an EMBL/GenBank/DDBJ whole genome shotgun (WGS) entry which is preliminary data.</text>
</comment>
<evidence type="ECO:0008006" key="3">
    <source>
        <dbReference type="Google" id="ProtNLM"/>
    </source>
</evidence>
<evidence type="ECO:0000313" key="2">
    <source>
        <dbReference type="Proteomes" id="UP000798488"/>
    </source>
</evidence>
<protein>
    <recommendedName>
        <fullName evidence="3">Peptidase MA-like domain-containing protein</fullName>
    </recommendedName>
</protein>
<keyword evidence="2" id="KW-1185">Reference proteome</keyword>
<reference evidence="1" key="1">
    <citation type="submission" date="2016-02" db="EMBL/GenBank/DDBJ databases">
        <title>Draft Genome Sequence of Sporotomaculum syntrophicum Strain FB, a Syntrophic Benzoate Degrader.</title>
        <authorList>
            <person name="Nobu M.K."/>
            <person name="Narihiro T."/>
            <person name="Qiu Y.-L."/>
            <person name="Ohashi A."/>
            <person name="Liu W.-T."/>
            <person name="Yuji S."/>
        </authorList>
    </citation>
    <scope>NUCLEOTIDE SEQUENCE</scope>
    <source>
        <strain evidence="1">FB</strain>
    </source>
</reference>
<dbReference type="Proteomes" id="UP000798488">
    <property type="component" value="Unassembled WGS sequence"/>
</dbReference>
<organism evidence="1 2">
    <name type="scientific">Sporotomaculum syntrophicum</name>
    <dbReference type="NCBI Taxonomy" id="182264"/>
    <lineage>
        <taxon>Bacteria</taxon>
        <taxon>Bacillati</taxon>
        <taxon>Bacillota</taxon>
        <taxon>Clostridia</taxon>
        <taxon>Eubacteriales</taxon>
        <taxon>Desulfallaceae</taxon>
        <taxon>Sporotomaculum</taxon>
    </lineage>
</organism>
<dbReference type="OrthoDB" id="9787613at2"/>
<dbReference type="RefSeq" id="WP_161821319.1">
    <property type="nucleotide sequence ID" value="NZ_LSRS01000002.1"/>
</dbReference>
<gene>
    <name evidence="1" type="ORF">SPSYN_00942</name>
</gene>
<dbReference type="AlphaFoldDB" id="A0A9D3AZ60"/>
<dbReference type="EMBL" id="LSRS01000002">
    <property type="protein sequence ID" value="KAF1086201.1"/>
    <property type="molecule type" value="Genomic_DNA"/>
</dbReference>